<feature type="region of interest" description="Disordered" evidence="1">
    <location>
        <begin position="1"/>
        <end position="20"/>
    </location>
</feature>
<comment type="caution">
    <text evidence="2">The sequence shown here is derived from an EMBL/GenBank/DDBJ whole genome shotgun (WGS) entry which is preliminary data.</text>
</comment>
<keyword evidence="3" id="KW-1185">Reference proteome</keyword>
<feature type="region of interest" description="Disordered" evidence="1">
    <location>
        <begin position="25"/>
        <end position="70"/>
    </location>
</feature>
<evidence type="ECO:0000256" key="1">
    <source>
        <dbReference type="SAM" id="MobiDB-lite"/>
    </source>
</evidence>
<dbReference type="AlphaFoldDB" id="A0AAD7TBE9"/>
<reference evidence="2" key="1">
    <citation type="journal article" date="2023" name="Science">
        <title>Genome structures resolve the early diversification of teleost fishes.</title>
        <authorList>
            <person name="Parey E."/>
            <person name="Louis A."/>
            <person name="Montfort J."/>
            <person name="Bouchez O."/>
            <person name="Roques C."/>
            <person name="Iampietro C."/>
            <person name="Lluch J."/>
            <person name="Castinel A."/>
            <person name="Donnadieu C."/>
            <person name="Desvignes T."/>
            <person name="Floi Bucao C."/>
            <person name="Jouanno E."/>
            <person name="Wen M."/>
            <person name="Mejri S."/>
            <person name="Dirks R."/>
            <person name="Jansen H."/>
            <person name="Henkel C."/>
            <person name="Chen W.J."/>
            <person name="Zahm M."/>
            <person name="Cabau C."/>
            <person name="Klopp C."/>
            <person name="Thompson A.W."/>
            <person name="Robinson-Rechavi M."/>
            <person name="Braasch I."/>
            <person name="Lecointre G."/>
            <person name="Bobe J."/>
            <person name="Postlethwait J.H."/>
            <person name="Berthelot C."/>
            <person name="Roest Crollius H."/>
            <person name="Guiguen Y."/>
        </authorList>
    </citation>
    <scope>NUCLEOTIDE SEQUENCE</scope>
    <source>
        <strain evidence="2">NC1722</strain>
    </source>
</reference>
<proteinExistence type="predicted"/>
<gene>
    <name evidence="2" type="ORF">AAFF_G00226730</name>
</gene>
<dbReference type="Proteomes" id="UP001221898">
    <property type="component" value="Unassembled WGS sequence"/>
</dbReference>
<protein>
    <submittedName>
        <fullName evidence="2">Uncharacterized protein</fullName>
    </submittedName>
</protein>
<name>A0AAD7TBE9_9TELE</name>
<dbReference type="EMBL" id="JAINUG010000003">
    <property type="protein sequence ID" value="KAJ8417830.1"/>
    <property type="molecule type" value="Genomic_DNA"/>
</dbReference>
<accession>A0AAD7TBE9</accession>
<organism evidence="2 3">
    <name type="scientific">Aldrovandia affinis</name>
    <dbReference type="NCBI Taxonomy" id="143900"/>
    <lineage>
        <taxon>Eukaryota</taxon>
        <taxon>Metazoa</taxon>
        <taxon>Chordata</taxon>
        <taxon>Craniata</taxon>
        <taxon>Vertebrata</taxon>
        <taxon>Euteleostomi</taxon>
        <taxon>Actinopterygii</taxon>
        <taxon>Neopterygii</taxon>
        <taxon>Teleostei</taxon>
        <taxon>Notacanthiformes</taxon>
        <taxon>Halosauridae</taxon>
        <taxon>Aldrovandia</taxon>
    </lineage>
</organism>
<sequence length="85" mass="8817">MATVEAQGEEEHNFDLRVAASKLEPAQASLREQQHSEELRGGGAEGVPGGQFLTGPPARDPPSLAGARGLHLLPVSGPKLLLAAQ</sequence>
<evidence type="ECO:0000313" key="2">
    <source>
        <dbReference type="EMBL" id="KAJ8417830.1"/>
    </source>
</evidence>
<evidence type="ECO:0000313" key="3">
    <source>
        <dbReference type="Proteomes" id="UP001221898"/>
    </source>
</evidence>